<dbReference type="EMBL" id="JWZT01004591">
    <property type="protein sequence ID" value="KII63816.1"/>
    <property type="molecule type" value="Genomic_DNA"/>
</dbReference>
<dbReference type="AlphaFoldDB" id="A0A0C2MQ99"/>
<dbReference type="InterPro" id="IPR036465">
    <property type="entry name" value="vWFA_dom_sf"/>
</dbReference>
<gene>
    <name evidence="1" type="ORF">RF11_15051</name>
</gene>
<organism evidence="1 2">
    <name type="scientific">Thelohanellus kitauei</name>
    <name type="common">Myxosporean</name>
    <dbReference type="NCBI Taxonomy" id="669202"/>
    <lineage>
        <taxon>Eukaryota</taxon>
        <taxon>Metazoa</taxon>
        <taxon>Cnidaria</taxon>
        <taxon>Myxozoa</taxon>
        <taxon>Myxosporea</taxon>
        <taxon>Bivalvulida</taxon>
        <taxon>Platysporina</taxon>
        <taxon>Myxobolidae</taxon>
        <taxon>Thelohanellus</taxon>
    </lineage>
</organism>
<dbReference type="Proteomes" id="UP000031668">
    <property type="component" value="Unassembled WGS sequence"/>
</dbReference>
<keyword evidence="2" id="KW-1185">Reference proteome</keyword>
<sequence length="111" mass="12536">MNEKHLKVHTTTQIDQPGSVLDAMAQATKCQAAIIGLFHPSEGQCKIRKNENVAKTDTVRLSKTQDYIHPHLLGTILARNNIRVLILTHKDHIKYYESFNTKDSSSHNMEG</sequence>
<comment type="caution">
    <text evidence="1">The sequence shown here is derived from an EMBL/GenBank/DDBJ whole genome shotgun (WGS) entry which is preliminary data.</text>
</comment>
<reference evidence="1 2" key="1">
    <citation type="journal article" date="2014" name="Genome Biol. Evol.">
        <title>The genome of the myxosporean Thelohanellus kitauei shows adaptations to nutrient acquisition within its fish host.</title>
        <authorList>
            <person name="Yang Y."/>
            <person name="Xiong J."/>
            <person name="Zhou Z."/>
            <person name="Huo F."/>
            <person name="Miao W."/>
            <person name="Ran C."/>
            <person name="Liu Y."/>
            <person name="Zhang J."/>
            <person name="Feng J."/>
            <person name="Wang M."/>
            <person name="Wang M."/>
            <person name="Wang L."/>
            <person name="Yao B."/>
        </authorList>
    </citation>
    <scope>NUCLEOTIDE SEQUENCE [LARGE SCALE GENOMIC DNA]</scope>
    <source>
        <strain evidence="1">Wuqing</strain>
    </source>
</reference>
<evidence type="ECO:0000313" key="1">
    <source>
        <dbReference type="EMBL" id="KII63816.1"/>
    </source>
</evidence>
<dbReference type="OrthoDB" id="5956021at2759"/>
<protein>
    <submittedName>
        <fullName evidence="1">Uncharacterized protein</fullName>
    </submittedName>
</protein>
<name>A0A0C2MQ99_THEKT</name>
<proteinExistence type="predicted"/>
<evidence type="ECO:0000313" key="2">
    <source>
        <dbReference type="Proteomes" id="UP000031668"/>
    </source>
</evidence>
<accession>A0A0C2MQ99</accession>
<dbReference type="Gene3D" id="3.40.50.410">
    <property type="entry name" value="von Willebrand factor, type A domain"/>
    <property type="match status" value="1"/>
</dbReference>